<evidence type="ECO:0000313" key="5">
    <source>
        <dbReference type="EMBL" id="MFC0593567.1"/>
    </source>
</evidence>
<evidence type="ECO:0000256" key="2">
    <source>
        <dbReference type="ARBA" id="ARBA00022729"/>
    </source>
</evidence>
<dbReference type="PANTHER" id="PTHR30483:SF38">
    <property type="entry name" value="BLR7848 PROTEIN"/>
    <property type="match status" value="1"/>
</dbReference>
<protein>
    <submittedName>
        <fullName evidence="5">ABC transporter substrate-binding protein</fullName>
    </submittedName>
</protein>
<dbReference type="InterPro" id="IPR028082">
    <property type="entry name" value="Peripla_BP_I"/>
</dbReference>
<comment type="similarity">
    <text evidence="1">Belongs to the leucine-binding protein family.</text>
</comment>
<dbReference type="CDD" id="cd06333">
    <property type="entry name" value="PBP1_ABC_RPA1789-like"/>
    <property type="match status" value="1"/>
</dbReference>
<dbReference type="Pfam" id="PF13458">
    <property type="entry name" value="Peripla_BP_6"/>
    <property type="match status" value="1"/>
</dbReference>
<dbReference type="InterPro" id="IPR028081">
    <property type="entry name" value="Leu-bd"/>
</dbReference>
<feature type="signal peptide" evidence="3">
    <location>
        <begin position="1"/>
        <end position="28"/>
    </location>
</feature>
<dbReference type="InterPro" id="IPR051010">
    <property type="entry name" value="BCAA_transport"/>
</dbReference>
<name>A0ABV6PUP8_9BURK</name>
<accession>A0ABV6PUP8</accession>
<evidence type="ECO:0000313" key="6">
    <source>
        <dbReference type="Proteomes" id="UP001589834"/>
    </source>
</evidence>
<proteinExistence type="inferred from homology"/>
<sequence>MSAFNTWKFSRPVLALLVSATAALSAQAQIKVGVVLSTTGPASSLGIPERKTIELFPKEVAGQMIEYTILDDASDPTGAVKATRKLVSEDGVHLVIGATTTPSSLAMRDVVADAGVPQISIAAGRSIVFPVDEKRKWVFNTAPTTSLMASAVVQHMKKKGVKTAAYIGFDDAFGEDWATNFSEAAKAAGIEVVASERYSRAATSATGQTLHIKAAKPDAVMIGASGTAAALPERSFKQIGYTGTLYQSGGVGNPDFLRICGADCNGTVVAVAPGMVARQLPQDSPIKQSAMRFADTYEGVYGTKSITQFGANAWDSGVLFEHAVPVALKQAKPGDSAAFRKALRDALEGLKDVPAAGGIYTMTPDNHNGLNDLGVVLVKIVDGDWQLEK</sequence>
<gene>
    <name evidence="5" type="ORF">ACFFGG_13520</name>
</gene>
<evidence type="ECO:0000256" key="1">
    <source>
        <dbReference type="ARBA" id="ARBA00010062"/>
    </source>
</evidence>
<dbReference type="PANTHER" id="PTHR30483">
    <property type="entry name" value="LEUCINE-SPECIFIC-BINDING PROTEIN"/>
    <property type="match status" value="1"/>
</dbReference>
<dbReference type="Gene3D" id="3.40.50.2300">
    <property type="match status" value="2"/>
</dbReference>
<evidence type="ECO:0000256" key="3">
    <source>
        <dbReference type="SAM" id="SignalP"/>
    </source>
</evidence>
<comment type="caution">
    <text evidence="5">The sequence shown here is derived from an EMBL/GenBank/DDBJ whole genome shotgun (WGS) entry which is preliminary data.</text>
</comment>
<organism evidence="5 6">
    <name type="scientific">Ottowia pentelensis</name>
    <dbReference type="NCBI Taxonomy" id="511108"/>
    <lineage>
        <taxon>Bacteria</taxon>
        <taxon>Pseudomonadati</taxon>
        <taxon>Pseudomonadota</taxon>
        <taxon>Betaproteobacteria</taxon>
        <taxon>Burkholderiales</taxon>
        <taxon>Comamonadaceae</taxon>
        <taxon>Ottowia</taxon>
    </lineage>
</organism>
<dbReference type="EMBL" id="JBHLTN010000028">
    <property type="protein sequence ID" value="MFC0593567.1"/>
    <property type="molecule type" value="Genomic_DNA"/>
</dbReference>
<dbReference type="RefSeq" id="WP_377483804.1">
    <property type="nucleotide sequence ID" value="NZ_JBHLTN010000028.1"/>
</dbReference>
<feature type="domain" description="Leucine-binding protein" evidence="4">
    <location>
        <begin position="29"/>
        <end position="378"/>
    </location>
</feature>
<dbReference type="Proteomes" id="UP001589834">
    <property type="component" value="Unassembled WGS sequence"/>
</dbReference>
<keyword evidence="6" id="KW-1185">Reference proteome</keyword>
<reference evidence="5 6" key="1">
    <citation type="submission" date="2024-09" db="EMBL/GenBank/DDBJ databases">
        <authorList>
            <person name="Sun Q."/>
            <person name="Mori K."/>
        </authorList>
    </citation>
    <scope>NUCLEOTIDE SEQUENCE [LARGE SCALE GENOMIC DNA]</scope>
    <source>
        <strain evidence="5 6">NCAIM B.02336</strain>
    </source>
</reference>
<keyword evidence="2 3" id="KW-0732">Signal</keyword>
<evidence type="ECO:0000259" key="4">
    <source>
        <dbReference type="Pfam" id="PF13458"/>
    </source>
</evidence>
<dbReference type="SUPFAM" id="SSF53822">
    <property type="entry name" value="Periplasmic binding protein-like I"/>
    <property type="match status" value="1"/>
</dbReference>
<feature type="chain" id="PRO_5046201538" evidence="3">
    <location>
        <begin position="29"/>
        <end position="389"/>
    </location>
</feature>